<dbReference type="GO" id="GO:0042302">
    <property type="term" value="F:structural constituent of cuticle"/>
    <property type="evidence" value="ECO:0007669"/>
    <property type="project" value="InterPro"/>
</dbReference>
<name>A0A9P1IP40_9PELO</name>
<keyword evidence="7" id="KW-1015">Disulfide bond</keyword>
<evidence type="ECO:0000256" key="1">
    <source>
        <dbReference type="ARBA" id="ARBA00004370"/>
    </source>
</evidence>
<evidence type="ECO:0000256" key="3">
    <source>
        <dbReference type="ARBA" id="ARBA00022692"/>
    </source>
</evidence>
<sequence>MVSASNYSTKEDEVIRGIEYMQFSIFCVTLPFYIFVLYFIYLGRKRKIDQLSTPFFLLCITTGIIDILNYTNNYFNSMLPKWGWGVPFFLFLDGIYAHIYFYIAWSTGICQVFSVAVIASNRLTAIIYPFRNNQIWNAKNLRIAIGIQFVPGCLLASATFFNPTQLYRNNQNITSMFFLTCGLLVLIVCFYLIIGYFYLFVVLRRSATRNHNTFRKLNIKTKRRDMKLLCMSSLVVLTQITGFVFLAIAATDIIVLNLEEFYLLYNIVSDLYSGLSPYLLWIFSDSLRIFIFQELGFNQKPTKRATIAKNMEKEEIRVKAYRFVAYAAVTFSVVAVLTVCITLPMVFNYVSHVKKSIHQDIRYCKGSAKDIWSEVNVIRSSSANRTTRQAYDSTSSSSSNCQGCCLPGPAGPAGNPGKPGRPGKPGAAGLPGNPGRPPQQPCEAVTPPPCKPCPQGPPGLQGPPGPPGDAGLDGQPGQPGQDGQQGQAGPKGPPGQPGQPGTPGQDGKAGQDAPSEPLQPGEPGEPGEPGPQGPPGHPGQPGQDGLPGEAGPKGPTGQPGQPGVDGNPGIAGPPGQPGTPGEKGICPKYCAIDGGIFFEDGTRRR</sequence>
<dbReference type="InterPro" id="IPR002486">
    <property type="entry name" value="Col_cuticle_N"/>
</dbReference>
<feature type="compositionally biased region" description="Low complexity" evidence="8">
    <location>
        <begin position="540"/>
        <end position="562"/>
    </location>
</feature>
<feature type="compositionally biased region" description="Low complexity" evidence="8">
    <location>
        <begin position="412"/>
        <end position="433"/>
    </location>
</feature>
<dbReference type="AlphaFoldDB" id="A0A9P1IP40"/>
<dbReference type="Pfam" id="PF01484">
    <property type="entry name" value="Col_cuticle_N"/>
    <property type="match status" value="1"/>
</dbReference>
<keyword evidence="12" id="KW-1185">Reference proteome</keyword>
<dbReference type="SUPFAM" id="SSF81321">
    <property type="entry name" value="Family A G protein-coupled receptor-like"/>
    <property type="match status" value="1"/>
</dbReference>
<feature type="compositionally biased region" description="Low complexity" evidence="8">
    <location>
        <begin position="469"/>
        <end position="490"/>
    </location>
</feature>
<feature type="compositionally biased region" description="Polar residues" evidence="8">
    <location>
        <begin position="382"/>
        <end position="392"/>
    </location>
</feature>
<dbReference type="PANTHER" id="PTHR24637:SF293">
    <property type="entry name" value="NEMATODE CUTICLE COLLAGEN N-TERMINAL DOMAIN-CONTAINING PROTEIN"/>
    <property type="match status" value="1"/>
</dbReference>
<dbReference type="EMBL" id="CANHGI010000004">
    <property type="protein sequence ID" value="CAI5449358.1"/>
    <property type="molecule type" value="Genomic_DNA"/>
</dbReference>
<evidence type="ECO:0000313" key="11">
    <source>
        <dbReference type="EMBL" id="CAI5449358.1"/>
    </source>
</evidence>
<feature type="transmembrane region" description="Helical" evidence="9">
    <location>
        <begin position="140"/>
        <end position="161"/>
    </location>
</feature>
<organism evidence="11 12">
    <name type="scientific">Caenorhabditis angaria</name>
    <dbReference type="NCBI Taxonomy" id="860376"/>
    <lineage>
        <taxon>Eukaryota</taxon>
        <taxon>Metazoa</taxon>
        <taxon>Ecdysozoa</taxon>
        <taxon>Nematoda</taxon>
        <taxon>Chromadorea</taxon>
        <taxon>Rhabditida</taxon>
        <taxon>Rhabditina</taxon>
        <taxon>Rhabditomorpha</taxon>
        <taxon>Rhabditoidea</taxon>
        <taxon>Rhabditidae</taxon>
        <taxon>Peloderinae</taxon>
        <taxon>Caenorhabditis</taxon>
    </lineage>
</organism>
<feature type="compositionally biased region" description="Pro residues" evidence="8">
    <location>
        <begin position="434"/>
        <end position="467"/>
    </location>
</feature>
<evidence type="ECO:0000256" key="4">
    <source>
        <dbReference type="ARBA" id="ARBA00022737"/>
    </source>
</evidence>
<protein>
    <recommendedName>
        <fullName evidence="10">G-protein coupled receptors family 1 profile domain-containing protein</fullName>
    </recommendedName>
</protein>
<dbReference type="CDD" id="cd00637">
    <property type="entry name" value="7tm_classA_rhodopsin-like"/>
    <property type="match status" value="1"/>
</dbReference>
<feature type="region of interest" description="Disordered" evidence="8">
    <location>
        <begin position="412"/>
        <end position="585"/>
    </location>
</feature>
<dbReference type="Proteomes" id="UP001152747">
    <property type="component" value="Unassembled WGS sequence"/>
</dbReference>
<gene>
    <name evidence="11" type="ORF">CAMP_LOCUS11995</name>
</gene>
<dbReference type="InterPro" id="IPR008160">
    <property type="entry name" value="Collagen"/>
</dbReference>
<keyword evidence="5 9" id="KW-1133">Transmembrane helix</keyword>
<reference evidence="11" key="1">
    <citation type="submission" date="2022-11" db="EMBL/GenBank/DDBJ databases">
        <authorList>
            <person name="Kikuchi T."/>
        </authorList>
    </citation>
    <scope>NUCLEOTIDE SEQUENCE</scope>
    <source>
        <strain evidence="11">PS1010</strain>
    </source>
</reference>
<evidence type="ECO:0000256" key="2">
    <source>
        <dbReference type="ARBA" id="ARBA00011518"/>
    </source>
</evidence>
<comment type="subunit">
    <text evidence="2">Collagen polypeptide chains are complexed within the cuticle by disulfide bonds and other types of covalent cross-links.</text>
</comment>
<feature type="transmembrane region" description="Helical" evidence="9">
    <location>
        <begin position="173"/>
        <end position="201"/>
    </location>
</feature>
<dbReference type="PROSITE" id="PS50262">
    <property type="entry name" value="G_PROTEIN_RECEP_F1_2"/>
    <property type="match status" value="1"/>
</dbReference>
<dbReference type="GO" id="GO:0016020">
    <property type="term" value="C:membrane"/>
    <property type="evidence" value="ECO:0007669"/>
    <property type="project" value="UniProtKB-SubCell"/>
</dbReference>
<feature type="transmembrane region" description="Helical" evidence="9">
    <location>
        <begin position="228"/>
        <end position="250"/>
    </location>
</feature>
<dbReference type="InterPro" id="IPR019426">
    <property type="entry name" value="7TM_GPCR_serpentine_rcpt_Srv"/>
</dbReference>
<proteinExistence type="predicted"/>
<dbReference type="Pfam" id="PF10323">
    <property type="entry name" value="7TM_GPCR_Srv"/>
    <property type="match status" value="1"/>
</dbReference>
<feature type="transmembrane region" description="Helical" evidence="9">
    <location>
        <begin position="95"/>
        <end position="119"/>
    </location>
</feature>
<keyword evidence="6 9" id="KW-0472">Membrane</keyword>
<feature type="transmembrane region" description="Helical" evidence="9">
    <location>
        <begin position="262"/>
        <end position="283"/>
    </location>
</feature>
<comment type="subcellular location">
    <subcellularLocation>
        <location evidence="1">Membrane</location>
    </subcellularLocation>
</comment>
<feature type="transmembrane region" description="Helical" evidence="9">
    <location>
        <begin position="55"/>
        <end position="75"/>
    </location>
</feature>
<evidence type="ECO:0000256" key="9">
    <source>
        <dbReference type="SAM" id="Phobius"/>
    </source>
</evidence>
<dbReference type="SMART" id="SM01088">
    <property type="entry name" value="Col_cuticle_N"/>
    <property type="match status" value="1"/>
</dbReference>
<feature type="transmembrane region" description="Helical" evidence="9">
    <location>
        <begin position="323"/>
        <end position="347"/>
    </location>
</feature>
<evidence type="ECO:0000256" key="7">
    <source>
        <dbReference type="ARBA" id="ARBA00023157"/>
    </source>
</evidence>
<evidence type="ECO:0000256" key="8">
    <source>
        <dbReference type="SAM" id="MobiDB-lite"/>
    </source>
</evidence>
<dbReference type="Gene3D" id="1.20.1070.10">
    <property type="entry name" value="Rhodopsin 7-helix transmembrane proteins"/>
    <property type="match status" value="1"/>
</dbReference>
<comment type="caution">
    <text evidence="11">The sequence shown here is derived from an EMBL/GenBank/DDBJ whole genome shotgun (WGS) entry which is preliminary data.</text>
</comment>
<accession>A0A9P1IP40</accession>
<feature type="transmembrane region" description="Helical" evidence="9">
    <location>
        <begin position="20"/>
        <end position="43"/>
    </location>
</feature>
<keyword evidence="3 9" id="KW-0812">Transmembrane</keyword>
<feature type="compositionally biased region" description="Pro residues" evidence="8">
    <location>
        <begin position="526"/>
        <end position="538"/>
    </location>
</feature>
<evidence type="ECO:0000256" key="5">
    <source>
        <dbReference type="ARBA" id="ARBA00022989"/>
    </source>
</evidence>
<feature type="region of interest" description="Disordered" evidence="8">
    <location>
        <begin position="382"/>
        <end position="401"/>
    </location>
</feature>
<feature type="domain" description="G-protein coupled receptors family 1 profile" evidence="10">
    <location>
        <begin position="34"/>
        <end position="280"/>
    </location>
</feature>
<keyword evidence="4" id="KW-0677">Repeat</keyword>
<evidence type="ECO:0000256" key="6">
    <source>
        <dbReference type="ARBA" id="ARBA00023136"/>
    </source>
</evidence>
<dbReference type="PANTHER" id="PTHR24637">
    <property type="entry name" value="COLLAGEN"/>
    <property type="match status" value="1"/>
</dbReference>
<evidence type="ECO:0000259" key="10">
    <source>
        <dbReference type="PROSITE" id="PS50262"/>
    </source>
</evidence>
<evidence type="ECO:0000313" key="12">
    <source>
        <dbReference type="Proteomes" id="UP001152747"/>
    </source>
</evidence>
<dbReference type="Pfam" id="PF01391">
    <property type="entry name" value="Collagen"/>
    <property type="match status" value="2"/>
</dbReference>
<dbReference type="InterPro" id="IPR017452">
    <property type="entry name" value="GPCR_Rhodpsn_7TM"/>
</dbReference>